<sequence length="494" mass="52559">MSTKAYIVPLDPQNPVSSVAPSIDTAALWAKLPPSQKLTKVGSSYLFYGTPGRDVAALASLGEGFANKTGNECRERVRKAVGSGVKKVKAFGEGISEAIVDISQDPHAAAVAAHLALYDFTLKTSPPSAFDPRGKEPAPEKLRITASGSSPEFDRGVVYATAQNFARTLMELPANIVTPTAFTERAKAEFQGINNVEIFVRDEDWAAEKGMRTFLSVTKGTNEPAKFLEIHYRGAPSPDDQPLAFVGKGITFDSGGISLKPGAGMKLMRGDMGGAATVVASMLAIAKLQLPINAVAVTPLCENLPGPSANKPGDVVYAMNGKSVEIDNTDAEGRLVLADALYYASTQFKPHTVIDVATLTGAMDVALGDVYSGVFTTSDKLWEQLHAAGEVEYDRFWRMPLDEDYGPQINSSNADLCNTGGRPGGACTAALFLKSFVDGIEAKDGAEATVRWAHLDIAGAMEFTRPTAYQEKGMTGRPVRALVEFARRLSGVQA</sequence>
<dbReference type="CDD" id="cd00433">
    <property type="entry name" value="Peptidase_M17"/>
    <property type="match status" value="1"/>
</dbReference>
<evidence type="ECO:0000313" key="10">
    <source>
        <dbReference type="Proteomes" id="UP000053989"/>
    </source>
</evidence>
<dbReference type="SUPFAM" id="SSF53187">
    <property type="entry name" value="Zn-dependent exopeptidases"/>
    <property type="match status" value="1"/>
</dbReference>
<reference evidence="9 10" key="1">
    <citation type="submission" date="2014-04" db="EMBL/GenBank/DDBJ databases">
        <authorList>
            <consortium name="DOE Joint Genome Institute"/>
            <person name="Kuo A."/>
            <person name="Kohler A."/>
            <person name="Nagy L.G."/>
            <person name="Floudas D."/>
            <person name="Copeland A."/>
            <person name="Barry K.W."/>
            <person name="Cichocki N."/>
            <person name="Veneault-Fourrey C."/>
            <person name="LaButti K."/>
            <person name="Lindquist E.A."/>
            <person name="Lipzen A."/>
            <person name="Lundell T."/>
            <person name="Morin E."/>
            <person name="Murat C."/>
            <person name="Sun H."/>
            <person name="Tunlid A."/>
            <person name="Henrissat B."/>
            <person name="Grigoriev I.V."/>
            <person name="Hibbett D.S."/>
            <person name="Martin F."/>
            <person name="Nordberg H.P."/>
            <person name="Cantor M.N."/>
            <person name="Hua S.X."/>
        </authorList>
    </citation>
    <scope>NUCLEOTIDE SEQUENCE [LARGE SCALE GENOMIC DNA]</scope>
    <source>
        <strain evidence="9 10">Foug A</strain>
    </source>
</reference>
<dbReference type="EC" id="3.4.11.1" evidence="3"/>
<dbReference type="HOGENOM" id="CLU_013734_1_2_1"/>
<dbReference type="InterPro" id="IPR011356">
    <property type="entry name" value="Leucine_aapep/pepB"/>
</dbReference>
<dbReference type="Pfam" id="PF00883">
    <property type="entry name" value="Peptidase_M17"/>
    <property type="match status" value="1"/>
</dbReference>
<feature type="compositionally biased region" description="Basic and acidic residues" evidence="7">
    <location>
        <begin position="132"/>
        <end position="143"/>
    </location>
</feature>
<dbReference type="InParanoid" id="A0A0C3DP55"/>
<keyword evidence="10" id="KW-1185">Reference proteome</keyword>
<dbReference type="PRINTS" id="PR00481">
    <property type="entry name" value="LAMNOPPTDASE"/>
</dbReference>
<dbReference type="InterPro" id="IPR023042">
    <property type="entry name" value="Peptidase_M17_leu_NH2_pept"/>
</dbReference>
<feature type="domain" description="Cytosol aminopeptidase" evidence="8">
    <location>
        <begin position="328"/>
        <end position="335"/>
    </location>
</feature>
<dbReference type="GO" id="GO:0070006">
    <property type="term" value="F:metalloaminopeptidase activity"/>
    <property type="evidence" value="ECO:0007669"/>
    <property type="project" value="InterPro"/>
</dbReference>
<evidence type="ECO:0000256" key="6">
    <source>
        <dbReference type="ARBA" id="ARBA00022801"/>
    </source>
</evidence>
<comment type="catalytic activity">
    <reaction evidence="1">
        <text>Release of an N-terminal amino acid, Xaa-|-Yaa-, in which Xaa is preferably Leu, but may be other amino acids including Pro although not Arg or Lys, and Yaa may be Pro. Amino acid amides and methyl esters are also readily hydrolyzed, but rates on arylamides are exceedingly low.</text>
        <dbReference type="EC" id="3.4.11.1"/>
    </reaction>
</comment>
<gene>
    <name evidence="9" type="ORF">SCLCIDRAFT_1219156</name>
</gene>
<protein>
    <recommendedName>
        <fullName evidence="3">leucyl aminopeptidase</fullName>
        <ecNumber evidence="3">3.4.11.1</ecNumber>
    </recommendedName>
</protein>
<evidence type="ECO:0000313" key="9">
    <source>
        <dbReference type="EMBL" id="KIM57776.1"/>
    </source>
</evidence>
<evidence type="ECO:0000256" key="7">
    <source>
        <dbReference type="SAM" id="MobiDB-lite"/>
    </source>
</evidence>
<dbReference type="AlphaFoldDB" id="A0A0C3DP55"/>
<evidence type="ECO:0000256" key="1">
    <source>
        <dbReference type="ARBA" id="ARBA00000135"/>
    </source>
</evidence>
<organism evidence="9 10">
    <name type="scientific">Scleroderma citrinum Foug A</name>
    <dbReference type="NCBI Taxonomy" id="1036808"/>
    <lineage>
        <taxon>Eukaryota</taxon>
        <taxon>Fungi</taxon>
        <taxon>Dikarya</taxon>
        <taxon>Basidiomycota</taxon>
        <taxon>Agaricomycotina</taxon>
        <taxon>Agaricomycetes</taxon>
        <taxon>Agaricomycetidae</taxon>
        <taxon>Boletales</taxon>
        <taxon>Sclerodermatineae</taxon>
        <taxon>Sclerodermataceae</taxon>
        <taxon>Scleroderma</taxon>
    </lineage>
</organism>
<evidence type="ECO:0000256" key="2">
    <source>
        <dbReference type="ARBA" id="ARBA00009528"/>
    </source>
</evidence>
<keyword evidence="5" id="KW-0645">Protease</keyword>
<dbReference type="InterPro" id="IPR043472">
    <property type="entry name" value="Macro_dom-like"/>
</dbReference>
<dbReference type="HAMAP" id="MF_00181">
    <property type="entry name" value="Cytosol_peptidase_M17"/>
    <property type="match status" value="1"/>
</dbReference>
<dbReference type="PANTHER" id="PTHR11963:SF23">
    <property type="entry name" value="CYTOSOL AMINOPEPTIDASE"/>
    <property type="match status" value="1"/>
</dbReference>
<dbReference type="Gene3D" id="3.40.220.10">
    <property type="entry name" value="Leucine Aminopeptidase, subunit E, domain 1"/>
    <property type="match status" value="1"/>
</dbReference>
<dbReference type="GO" id="GO:0030145">
    <property type="term" value="F:manganese ion binding"/>
    <property type="evidence" value="ECO:0007669"/>
    <property type="project" value="InterPro"/>
</dbReference>
<reference evidence="10" key="2">
    <citation type="submission" date="2015-01" db="EMBL/GenBank/DDBJ databases">
        <title>Evolutionary Origins and Diversification of the Mycorrhizal Mutualists.</title>
        <authorList>
            <consortium name="DOE Joint Genome Institute"/>
            <consortium name="Mycorrhizal Genomics Consortium"/>
            <person name="Kohler A."/>
            <person name="Kuo A."/>
            <person name="Nagy L.G."/>
            <person name="Floudas D."/>
            <person name="Copeland A."/>
            <person name="Barry K.W."/>
            <person name="Cichocki N."/>
            <person name="Veneault-Fourrey C."/>
            <person name="LaButti K."/>
            <person name="Lindquist E.A."/>
            <person name="Lipzen A."/>
            <person name="Lundell T."/>
            <person name="Morin E."/>
            <person name="Murat C."/>
            <person name="Riley R."/>
            <person name="Ohm R."/>
            <person name="Sun H."/>
            <person name="Tunlid A."/>
            <person name="Henrissat B."/>
            <person name="Grigoriev I.V."/>
            <person name="Hibbett D.S."/>
            <person name="Martin F."/>
        </authorList>
    </citation>
    <scope>NUCLEOTIDE SEQUENCE [LARGE SCALE GENOMIC DNA]</scope>
    <source>
        <strain evidence="10">Foug A</strain>
    </source>
</reference>
<dbReference type="InterPro" id="IPR000819">
    <property type="entry name" value="Peptidase_M17_C"/>
</dbReference>
<dbReference type="GO" id="GO:0005737">
    <property type="term" value="C:cytoplasm"/>
    <property type="evidence" value="ECO:0007669"/>
    <property type="project" value="InterPro"/>
</dbReference>
<evidence type="ECO:0000256" key="4">
    <source>
        <dbReference type="ARBA" id="ARBA00022438"/>
    </source>
</evidence>
<dbReference type="FunCoup" id="A0A0C3DP55">
    <property type="interactions" value="389"/>
</dbReference>
<dbReference type="Proteomes" id="UP000053989">
    <property type="component" value="Unassembled WGS sequence"/>
</dbReference>
<keyword evidence="6" id="KW-0378">Hydrolase</keyword>
<dbReference type="PANTHER" id="PTHR11963">
    <property type="entry name" value="LEUCINE AMINOPEPTIDASE-RELATED"/>
    <property type="match status" value="1"/>
</dbReference>
<proteinExistence type="inferred from homology"/>
<evidence type="ECO:0000256" key="3">
    <source>
        <dbReference type="ARBA" id="ARBA00012565"/>
    </source>
</evidence>
<dbReference type="PROSITE" id="PS00631">
    <property type="entry name" value="CYTOSOL_AP"/>
    <property type="match status" value="1"/>
</dbReference>
<dbReference type="EMBL" id="KN822096">
    <property type="protein sequence ID" value="KIM57776.1"/>
    <property type="molecule type" value="Genomic_DNA"/>
</dbReference>
<dbReference type="GO" id="GO:0006508">
    <property type="term" value="P:proteolysis"/>
    <property type="evidence" value="ECO:0007669"/>
    <property type="project" value="UniProtKB-KW"/>
</dbReference>
<evidence type="ECO:0000256" key="5">
    <source>
        <dbReference type="ARBA" id="ARBA00022670"/>
    </source>
</evidence>
<evidence type="ECO:0000259" key="8">
    <source>
        <dbReference type="PROSITE" id="PS00631"/>
    </source>
</evidence>
<dbReference type="Gene3D" id="3.40.630.10">
    <property type="entry name" value="Zn peptidases"/>
    <property type="match status" value="1"/>
</dbReference>
<comment type="similarity">
    <text evidence="2">Belongs to the peptidase M17 family.</text>
</comment>
<dbReference type="OrthoDB" id="412814at2759"/>
<keyword evidence="4" id="KW-0031">Aminopeptidase</keyword>
<name>A0A0C3DP55_9AGAM</name>
<dbReference type="SUPFAM" id="SSF52949">
    <property type="entry name" value="Macro domain-like"/>
    <property type="match status" value="1"/>
</dbReference>
<accession>A0A0C3DP55</accession>
<dbReference type="STRING" id="1036808.A0A0C3DP55"/>
<feature type="region of interest" description="Disordered" evidence="7">
    <location>
        <begin position="128"/>
        <end position="147"/>
    </location>
</feature>